<evidence type="ECO:0000313" key="1">
    <source>
        <dbReference type="Proteomes" id="UP000008854"/>
    </source>
</evidence>
<keyword evidence="1" id="KW-1185">Reference proteome</keyword>
<dbReference type="WBParaSite" id="Smp_158940.1">
    <property type="protein sequence ID" value="Smp_158940.1"/>
    <property type="gene ID" value="Smp_158940"/>
</dbReference>
<dbReference type="CTD" id="8343631"/>
<organism evidence="1 2">
    <name type="scientific">Schistosoma mansoni</name>
    <name type="common">Blood fluke</name>
    <dbReference type="NCBI Taxonomy" id="6183"/>
    <lineage>
        <taxon>Eukaryota</taxon>
        <taxon>Metazoa</taxon>
        <taxon>Spiralia</taxon>
        <taxon>Lophotrochozoa</taxon>
        <taxon>Platyhelminthes</taxon>
        <taxon>Trematoda</taxon>
        <taxon>Digenea</taxon>
        <taxon>Strigeidida</taxon>
        <taxon>Schistosomatoidea</taxon>
        <taxon>Schistosomatidae</taxon>
        <taxon>Schistosoma</taxon>
    </lineage>
</organism>
<sequence length="80" mass="8891">MSNWIVGTLDLNDHSVHSRPIDKVKINRIGAPSFHSATNSNSADNFELQVESPSFNFNDNDNILFSKNCVTRGRPVSNDS</sequence>
<dbReference type="GeneID" id="8343631"/>
<dbReference type="Proteomes" id="UP000008854">
    <property type="component" value="Unassembled WGS sequence"/>
</dbReference>
<accession>G4VHW0</accession>
<evidence type="ECO:0000313" key="2">
    <source>
        <dbReference type="WBParaSite" id="Smp_158940.1"/>
    </source>
</evidence>
<dbReference type="HOGENOM" id="CLU_2592753_0_0_1"/>
<protein>
    <submittedName>
        <fullName evidence="2">Uncharacterized protein</fullName>
    </submittedName>
</protein>
<dbReference type="KEGG" id="smm:Smp_158940"/>
<name>G4VHW0_SCHMA</name>
<reference evidence="2" key="2">
    <citation type="submission" date="2018-12" db="UniProtKB">
        <authorList>
            <consortium name="WormBaseParasite"/>
        </authorList>
    </citation>
    <scope>IDENTIFICATION</scope>
    <source>
        <strain evidence="2">Puerto Rican</strain>
    </source>
</reference>
<proteinExistence type="predicted"/>
<dbReference type="PhylomeDB" id="G4VHW0"/>
<dbReference type="RefSeq" id="XP_018651619.1">
    <property type="nucleotide sequence ID" value="XM_018796481.1"/>
</dbReference>
<dbReference type="InParanoid" id="G4VHW0"/>
<dbReference type="OrthoDB" id="10568866at2759"/>
<reference evidence="1" key="1">
    <citation type="journal article" date="2012" name="PLoS Negl. Trop. Dis.">
        <title>A systematically improved high quality genome and transcriptome of the human blood fluke Schistosoma mansoni.</title>
        <authorList>
            <person name="Protasio A.V."/>
            <person name="Tsai I.J."/>
            <person name="Babbage A."/>
            <person name="Nichol S."/>
            <person name="Hunt M."/>
            <person name="Aslett M.A."/>
            <person name="De Silva N."/>
            <person name="Velarde G.S."/>
            <person name="Anderson T.J."/>
            <person name="Clark R.C."/>
            <person name="Davidson C."/>
            <person name="Dillon G.P."/>
            <person name="Holroyd N.E."/>
            <person name="LoVerde P.T."/>
            <person name="Lloyd C."/>
            <person name="McQuillan J."/>
            <person name="Oliveira G."/>
            <person name="Otto T.D."/>
            <person name="Parker-Manuel S.J."/>
            <person name="Quail M.A."/>
            <person name="Wilson R.A."/>
            <person name="Zerlotini A."/>
            <person name="Dunne D.W."/>
            <person name="Berriman M."/>
        </authorList>
    </citation>
    <scope>NUCLEOTIDE SEQUENCE [LARGE SCALE GENOMIC DNA]</scope>
    <source>
        <strain evidence="1">Puerto Rican</strain>
    </source>
</reference>
<dbReference type="AlphaFoldDB" id="G4VHW0"/>